<feature type="transmembrane region" description="Helical" evidence="2">
    <location>
        <begin position="210"/>
        <end position="235"/>
    </location>
</feature>
<keyword evidence="2" id="KW-0812">Transmembrane</keyword>
<feature type="transmembrane region" description="Helical" evidence="2">
    <location>
        <begin position="247"/>
        <end position="272"/>
    </location>
</feature>
<organism evidence="3 4">
    <name type="scientific">Babesia bovis</name>
    <dbReference type="NCBI Taxonomy" id="5865"/>
    <lineage>
        <taxon>Eukaryota</taxon>
        <taxon>Sar</taxon>
        <taxon>Alveolata</taxon>
        <taxon>Apicomplexa</taxon>
        <taxon>Aconoidasida</taxon>
        <taxon>Piroplasmida</taxon>
        <taxon>Babesiidae</taxon>
        <taxon>Babesia</taxon>
    </lineage>
</organism>
<dbReference type="Proteomes" id="UP000002173">
    <property type="component" value="Unassembled WGS sequence"/>
</dbReference>
<dbReference type="OMA" id="KSWYETI"/>
<comment type="caution">
    <text evidence="3">The sequence shown here is derived from an EMBL/GenBank/DDBJ whole genome shotgun (WGS) entry which is preliminary data.</text>
</comment>
<dbReference type="RefSeq" id="XP_001608832.1">
    <property type="nucleotide sequence ID" value="XM_001608782.1"/>
</dbReference>
<dbReference type="EMBL" id="AAXT01000005">
    <property type="protein sequence ID" value="EDO05264.1"/>
    <property type="molecule type" value="Genomic_DNA"/>
</dbReference>
<name>A7AW36_BABBO</name>
<evidence type="ECO:0000313" key="3">
    <source>
        <dbReference type="EMBL" id="EDO05264.1"/>
    </source>
</evidence>
<dbReference type="VEuPathDB" id="PiroplasmaDB:BBOV_I001800"/>
<keyword evidence="2" id="KW-1133">Transmembrane helix</keyword>
<reference evidence="3 4" key="1">
    <citation type="journal article" date="2007" name="PLoS Pathog.">
        <title>Genome sequence of Babesia bovis and comparative analysis of apicomplexan hemoprotozoa.</title>
        <authorList>
            <person name="Brayton K.A."/>
            <person name="Lau A.O.T."/>
            <person name="Herndon D.R."/>
            <person name="Hannick L."/>
            <person name="Kappmeyer L.S."/>
            <person name="Berens S.J."/>
            <person name="Bidwell S.L."/>
            <person name="Brown W.C."/>
            <person name="Crabtree J."/>
            <person name="Fadrosh D."/>
            <person name="Feldblum T."/>
            <person name="Forberger H.A."/>
            <person name="Haas B.J."/>
            <person name="Howell J.M."/>
            <person name="Khouri H."/>
            <person name="Koo H."/>
            <person name="Mann D.J."/>
            <person name="Norimine J."/>
            <person name="Paulsen I.T."/>
            <person name="Radune D."/>
            <person name="Ren Q."/>
            <person name="Smith R.K. Jr."/>
            <person name="Suarez C.E."/>
            <person name="White O."/>
            <person name="Wortman J.R."/>
            <person name="Knowles D.P. Jr."/>
            <person name="McElwain T.F."/>
            <person name="Nene V.M."/>
        </authorList>
    </citation>
    <scope>NUCLEOTIDE SEQUENCE [LARGE SCALE GENOMIC DNA]</scope>
    <source>
        <strain evidence="3">T2Bo</strain>
    </source>
</reference>
<proteinExistence type="predicted"/>
<feature type="region of interest" description="Disordered" evidence="1">
    <location>
        <begin position="1"/>
        <end position="34"/>
    </location>
</feature>
<keyword evidence="2" id="KW-0472">Membrane</keyword>
<gene>
    <name evidence="3" type="ORF">BBOV_I001800</name>
</gene>
<accession>A7AW36</accession>
<dbReference type="InParanoid" id="A7AW36"/>
<reference evidence="4" key="3">
    <citation type="journal article" date="2021" name="Int. J. Parasitol.">
        <title>Comparative analysis of gene expression between Babesia bovis blood stages and kinetes allowed by improved genome annotation.</title>
        <authorList>
            <person name="Ueti M.W."/>
            <person name="Johnson W.C."/>
            <person name="Kappmeyer L.S."/>
            <person name="Herndon D.R."/>
            <person name="Mousel M.R."/>
            <person name="Reif K.E."/>
            <person name="Taus N.S."/>
            <person name="Ifeonu O.O."/>
            <person name="Silva J.C."/>
            <person name="Suarez C.E."/>
            <person name="Brayton K.A."/>
        </authorList>
    </citation>
    <scope>NUCLEOTIDE SEQUENCE [LARGE SCALE GENOMIC DNA]</scope>
</reference>
<reference evidence="4" key="2">
    <citation type="journal article" date="2020" name="Data Brief">
        <title>Transcriptome dataset of Babesia bovis life stages within vertebrate and invertebrate hosts.</title>
        <authorList>
            <person name="Ueti M.W."/>
            <person name="Johnson W.C."/>
            <person name="Kappmeyer L.S."/>
            <person name="Herndon D.R."/>
            <person name="Mousel M.R."/>
            <person name="Reif K.E."/>
            <person name="Taus N.S."/>
            <person name="Ifeonu O.O."/>
            <person name="Silva J.C."/>
            <person name="Suarez C.E."/>
            <person name="Brayton K.A."/>
        </authorList>
    </citation>
    <scope>NUCLEOTIDE SEQUENCE [LARGE SCALE GENOMIC DNA]</scope>
</reference>
<dbReference type="GeneID" id="5477048"/>
<feature type="compositionally biased region" description="Basic and acidic residues" evidence="1">
    <location>
        <begin position="1"/>
        <end position="11"/>
    </location>
</feature>
<sequence length="337" mass="37631">MKEGSEGKEMSRVNTGPEYTMSSNSVFSSSTPFPSTKISFREAAKDATSEIRPRPSTTMSKYVRAVCKYSCIPCLAFLYLSALLVLCTIASDKWRMMKIEYKLLGVEGSSETYIGGFDLKRFNYATIGNATLSFTNSLSYKSILQENYCKVPVPASSSDSYPLRIDVFRRIDQVGLLDGAKEVEFIEKHGRPIYDVLCSGIADFQKSGKVIMSIALATMLLIFPILIACVIRCNYNKRSTTMDSFRIYEIISIIIWITTFSMGIISSLYYIYGANYAHCVDINGDLTTCPLALSSKVFLIASVFSMVSFICYLLYGKSLKDGVFVEPLRFGRVTRST</sequence>
<keyword evidence="4" id="KW-1185">Reference proteome</keyword>
<dbReference type="KEGG" id="bbo:BBOV_I001800"/>
<dbReference type="AlphaFoldDB" id="A7AW36"/>
<evidence type="ECO:0000256" key="2">
    <source>
        <dbReference type="SAM" id="Phobius"/>
    </source>
</evidence>
<evidence type="ECO:0000256" key="1">
    <source>
        <dbReference type="SAM" id="MobiDB-lite"/>
    </source>
</evidence>
<feature type="transmembrane region" description="Helical" evidence="2">
    <location>
        <begin position="69"/>
        <end position="91"/>
    </location>
</feature>
<evidence type="ECO:0000313" key="4">
    <source>
        <dbReference type="Proteomes" id="UP000002173"/>
    </source>
</evidence>
<protein>
    <submittedName>
        <fullName evidence="3">Uncharacterized protein</fullName>
    </submittedName>
</protein>
<feature type="transmembrane region" description="Helical" evidence="2">
    <location>
        <begin position="292"/>
        <end position="315"/>
    </location>
</feature>
<feature type="compositionally biased region" description="Low complexity" evidence="1">
    <location>
        <begin position="20"/>
        <end position="34"/>
    </location>
</feature>